<evidence type="ECO:0000256" key="4">
    <source>
        <dbReference type="ARBA" id="ARBA00023128"/>
    </source>
</evidence>
<keyword evidence="3" id="KW-0689">Ribosomal protein</keyword>
<evidence type="ECO:0000256" key="2">
    <source>
        <dbReference type="ARBA" id="ARBA00010761"/>
    </source>
</evidence>
<dbReference type="EMBL" id="GU133622">
    <property type="protein sequence ID" value="ACZ82944.1"/>
    <property type="molecule type" value="Genomic_DNA"/>
</dbReference>
<dbReference type="AlphaFoldDB" id="D2XDV4"/>
<evidence type="ECO:0000313" key="8">
    <source>
        <dbReference type="EMBL" id="AFR90437.1"/>
    </source>
</evidence>
<dbReference type="EMBL" id="JX499145">
    <property type="protein sequence ID" value="AFR90437.1"/>
    <property type="molecule type" value="Genomic_DNA"/>
</dbReference>
<name>D2XDV4_PNECA</name>
<protein>
    <recommendedName>
        <fullName evidence="6">Small ribosomal subunit protein uS3m</fullName>
    </recommendedName>
</protein>
<sequence>MKNKVLYYSFNNNNIIHTATLYLKESQEIARIVRQFFFDMNLSDPKVNIQMHKIYVRFYYYNPGRPIDPKRITQLEQELSKQYKRKVKIDGIPLIYPFTDSQIFANHFHHTPLKEIRKKVQTYLRPVEDSLFFIPGKYLSGIQIQVGGRYYRNQKRSKREKLFLGTKSPYFSSRHSTTRTVYGLRTMTVTLYFGL</sequence>
<dbReference type="GO" id="GO:0003735">
    <property type="term" value="F:structural constituent of ribosome"/>
    <property type="evidence" value="ECO:0007669"/>
    <property type="project" value="InterPro"/>
</dbReference>
<dbReference type="GO" id="GO:0006412">
    <property type="term" value="P:translation"/>
    <property type="evidence" value="ECO:0007669"/>
    <property type="project" value="InterPro"/>
</dbReference>
<keyword evidence="5" id="KW-0687">Ribonucleoprotein</keyword>
<proteinExistence type="inferred from homology"/>
<evidence type="ECO:0000256" key="5">
    <source>
        <dbReference type="ARBA" id="ARBA00023274"/>
    </source>
</evidence>
<geneLocation type="mitochondrion" evidence="7"/>
<evidence type="ECO:0000313" key="7">
    <source>
        <dbReference type="EMBL" id="ACZ82944.1"/>
    </source>
</evidence>
<keyword evidence="4 7" id="KW-0496">Mitochondrion</keyword>
<evidence type="ECO:0000256" key="3">
    <source>
        <dbReference type="ARBA" id="ARBA00022980"/>
    </source>
</evidence>
<evidence type="ECO:0000256" key="1">
    <source>
        <dbReference type="ARBA" id="ARBA00004173"/>
    </source>
</evidence>
<reference evidence="7" key="1">
    <citation type="journal article" date="2010" name="Mol. Genet. Genomics">
        <title>Sequence and structure of the linear mitochondrial genome of Pneumocystis carinii.</title>
        <authorList>
            <person name="Sesterhenn T.M."/>
            <person name="Slaven B.E."/>
            <person name="Keely S.P."/>
            <person name="Smulian A.G."/>
            <person name="Lang B.F."/>
            <person name="Cushion M.T."/>
        </authorList>
    </citation>
    <scope>NUCLEOTIDE SEQUENCE</scope>
</reference>
<evidence type="ECO:0000256" key="6">
    <source>
        <dbReference type="ARBA" id="ARBA00035157"/>
    </source>
</evidence>
<organism evidence="7">
    <name type="scientific">Pneumocystis carinii</name>
    <dbReference type="NCBI Taxonomy" id="4754"/>
    <lineage>
        <taxon>Eukaryota</taxon>
        <taxon>Fungi</taxon>
        <taxon>Dikarya</taxon>
        <taxon>Ascomycota</taxon>
        <taxon>Taphrinomycotina</taxon>
        <taxon>Pneumocystomycetes</taxon>
        <taxon>Pneumocystaceae</taxon>
        <taxon>Pneumocystis</taxon>
    </lineage>
</organism>
<gene>
    <name evidence="8" type="primary">orf_195</name>
</gene>
<comment type="similarity">
    <text evidence="2">Belongs to the universal ribosomal protein uS3 family.</text>
</comment>
<accession>D2XDV4</accession>
<reference evidence="8" key="2">
    <citation type="journal article" date="2013" name="FASEB J.">
        <title>Sequencing and characterization of the complete mitochondrial genomes of three Pneumocystis species provide new insights into divergence between human and rodent Pneumocystis.</title>
        <authorList>
            <person name="Ma L"/>
            <person name="Huang DW"/>
            <person name="Cuomo CA"/>
            <person name="Sykes S"/>
            <person name="Fantoni G"/>
            <person name="Das B"/>
            <person name="Sherman BT"/>
            <person name="Yang J"/>
            <person name="Huber C"/>
            <person name="Xia Y"/>
            <person name="Davey E"/>
            <person name="Kutty G"/>
            <person name="Bishop L"/>
            <person name="Sassi M"/>
            <person name="Lempicki RA Kovacs.JA."/>
        </authorList>
    </citation>
    <scope>NUCLEOTIDE SEQUENCE</scope>
</reference>
<dbReference type="GeneID" id="26373818"/>
<dbReference type="RefSeq" id="YP_009186399.1">
    <property type="nucleotide sequence ID" value="NC_013660.2"/>
</dbReference>
<dbReference type="Pfam" id="PF05316">
    <property type="entry name" value="VAR1"/>
    <property type="match status" value="1"/>
</dbReference>
<dbReference type="InterPro" id="IPR007980">
    <property type="entry name" value="Ribosomal_uS3m_fun"/>
</dbReference>
<dbReference type="GO" id="GO:1990904">
    <property type="term" value="C:ribonucleoprotein complex"/>
    <property type="evidence" value="ECO:0007669"/>
    <property type="project" value="UniProtKB-KW"/>
</dbReference>
<comment type="subcellular location">
    <subcellularLocation>
        <location evidence="1">Mitochondrion</location>
    </subcellularLocation>
</comment>
<dbReference type="GO" id="GO:0005840">
    <property type="term" value="C:ribosome"/>
    <property type="evidence" value="ECO:0007669"/>
    <property type="project" value="UniProtKB-KW"/>
</dbReference>
<dbReference type="GO" id="GO:0005739">
    <property type="term" value="C:mitochondrion"/>
    <property type="evidence" value="ECO:0007669"/>
    <property type="project" value="UniProtKB-SubCell"/>
</dbReference>